<feature type="transmembrane region" description="Helical" evidence="1">
    <location>
        <begin position="877"/>
        <end position="896"/>
    </location>
</feature>
<evidence type="ECO:0000313" key="3">
    <source>
        <dbReference type="Proteomes" id="UP000005239"/>
    </source>
</evidence>
<dbReference type="InterPro" id="IPR036296">
    <property type="entry name" value="SKP1-like_dim_sf"/>
</dbReference>
<dbReference type="AlphaFoldDB" id="A0A8R1UY10"/>
<feature type="transmembrane region" description="Helical" evidence="1">
    <location>
        <begin position="987"/>
        <end position="1012"/>
    </location>
</feature>
<protein>
    <recommendedName>
        <fullName evidence="4">G protein-coupled receptor</fullName>
    </recommendedName>
</protein>
<name>A0A8R1UY10_PRIPA</name>
<dbReference type="InterPro" id="IPR011333">
    <property type="entry name" value="SKP1/BTB/POZ_sf"/>
</dbReference>
<feature type="transmembrane region" description="Helical" evidence="1">
    <location>
        <begin position="542"/>
        <end position="561"/>
    </location>
</feature>
<organism evidence="2 3">
    <name type="scientific">Pristionchus pacificus</name>
    <name type="common">Parasitic nematode worm</name>
    <dbReference type="NCBI Taxonomy" id="54126"/>
    <lineage>
        <taxon>Eukaryota</taxon>
        <taxon>Metazoa</taxon>
        <taxon>Ecdysozoa</taxon>
        <taxon>Nematoda</taxon>
        <taxon>Chromadorea</taxon>
        <taxon>Rhabditida</taxon>
        <taxon>Rhabditina</taxon>
        <taxon>Diplogasteromorpha</taxon>
        <taxon>Diplogasteroidea</taxon>
        <taxon>Neodiplogasteridae</taxon>
        <taxon>Pristionchus</taxon>
    </lineage>
</organism>
<dbReference type="GO" id="GO:0006511">
    <property type="term" value="P:ubiquitin-dependent protein catabolic process"/>
    <property type="evidence" value="ECO:0007669"/>
    <property type="project" value="InterPro"/>
</dbReference>
<dbReference type="SUPFAM" id="SSF81321">
    <property type="entry name" value="Family A G protein-coupled receptor-like"/>
    <property type="match status" value="1"/>
</dbReference>
<keyword evidence="1" id="KW-0472">Membrane</keyword>
<keyword evidence="3" id="KW-1185">Reference proteome</keyword>
<feature type="transmembrane region" description="Helical" evidence="1">
    <location>
        <begin position="1024"/>
        <end position="1045"/>
    </location>
</feature>
<dbReference type="Pfam" id="PF10318">
    <property type="entry name" value="7TM_GPCR_Srh"/>
    <property type="match status" value="1"/>
</dbReference>
<feature type="transmembrane region" description="Helical" evidence="1">
    <location>
        <begin position="834"/>
        <end position="856"/>
    </location>
</feature>
<dbReference type="Gene3D" id="3.30.710.10">
    <property type="entry name" value="Potassium Channel Kv1.1, Chain A"/>
    <property type="match status" value="1"/>
</dbReference>
<evidence type="ECO:0008006" key="4">
    <source>
        <dbReference type="Google" id="ProtNLM"/>
    </source>
</evidence>
<dbReference type="Gene3D" id="1.20.1070.10">
    <property type="entry name" value="Rhodopsin 7-helix transmembrane proteins"/>
    <property type="match status" value="1"/>
</dbReference>
<dbReference type="EnsemblMetazoa" id="PPA41628.1">
    <property type="protein sequence ID" value="PPA41628.1"/>
    <property type="gene ID" value="WBGene00279997"/>
</dbReference>
<dbReference type="PANTHER" id="PTHR45830">
    <property type="entry name" value="SERPENTINE RECEPTOR, CLASS I"/>
    <property type="match status" value="1"/>
</dbReference>
<sequence>MMSQTVRGIIEIKNSALFDLLIAANYLDMKELLIVCCRAVAMMFRQRLDTRRGAGDQWRTAWIDAACLYSTTCTSSTKNIFPLLDLPNEILSMILEQMHLVDRLGLQEAILDFTVLESIGAFRICEVEIVRGSSNPIEPSNPDKLVIGVSDSVEKSSCIAVLRKIATNCIVDSLKVTESHQSSNFEFTELLHLLKSIRARALIINGDHDRTKMDEVNDDTLDERIRDKECLRFPEAFGDGSFALGTEITGSMSNGSIPLRRFHVHVFGQARWFAVWAITTTAGSFVSNEQYSPHKECLLKESSSGETLDKTNLEHLQIQFLDGMVRECTSRNYFFIIGDNMLTTYHLASHQLQCEPCDLSIERQNEDGSLPDYFTEALSIRQIVETFPAAPLVFTLSLLINTATLMIIVRKSSALTPEIKTIAIFQQLSCLLSNATLTLLFIPFIYTRMGAGYLAQLFLTYSMVSSFGVMIIARHQLLILHNSIVKVTNFSSNCCPVHPVQVARARPQLVSILHVSKYALIVHLFVFIILFLFPFFHMLCIFVVLLVFIVFPFIPALVAFLRDDVYRDTQNAVCSTLLNSFVILSRNRNYRSAVIRRAVVDAHREIKLFMFDGLEWYCIAVRNGHRPCTSFLLLGIVSTRIESTDLLRILQACELRFLSLILSRFIRSCFCCSKTLRQWLQTWTAIMMIVHTVTMAVNVFGFAVFAVESDDASAIMDEPELRWLTDRGARIFIFGSFGAAQHFRYELYILGVSLLTNAPVPAIITIDAVMNLRTVKSAALSNRTLRTSQKLLKLFVLQFHAALISMVLPLFLMFFPMLVDMHEANVAVIFSLRLSVTIIQVFLGMSAIAGVALMIIARHQLLIMDDSIVKLSKRARYCAFLVTVCALHLETLSSVLSSNSNRARQNEVMNEYIQLSWRERGLNWYLFFGPDLSAIMLVSKYGSFVQVTVIFALILIPFAHMLYIVMRARKRMLSLRQQEKDVHIIHAQTIIIQFIVLILFIVFPFVPVVVSIFQDDVFRGMQTIVVIAEMVFVCSSLLNSFIIVWRNRNYRAAIVELLRFRTPVHRRSISTTNPKGC</sequence>
<feature type="transmembrane region" description="Helical" evidence="1">
    <location>
        <begin position="944"/>
        <end position="966"/>
    </location>
</feature>
<proteinExistence type="predicted"/>
<feature type="transmembrane region" description="Helical" evidence="1">
    <location>
        <begin position="683"/>
        <end position="707"/>
    </location>
</feature>
<dbReference type="PANTHER" id="PTHR45830:SF15">
    <property type="entry name" value="SERPENTINE RECEPTOR, CLASS I"/>
    <property type="match status" value="1"/>
</dbReference>
<gene>
    <name evidence="2" type="primary">WBGene00279997</name>
</gene>
<feature type="transmembrane region" description="Helical" evidence="1">
    <location>
        <begin position="791"/>
        <end position="814"/>
    </location>
</feature>
<evidence type="ECO:0000256" key="1">
    <source>
        <dbReference type="SAM" id="Phobius"/>
    </source>
</evidence>
<reference evidence="2" key="2">
    <citation type="submission" date="2022-06" db="UniProtKB">
        <authorList>
            <consortium name="EnsemblMetazoa"/>
        </authorList>
    </citation>
    <scope>IDENTIFICATION</scope>
    <source>
        <strain evidence="2">PS312</strain>
    </source>
</reference>
<dbReference type="Proteomes" id="UP000005239">
    <property type="component" value="Unassembled WGS sequence"/>
</dbReference>
<feature type="transmembrane region" description="Helical" evidence="1">
    <location>
        <begin position="452"/>
        <end position="473"/>
    </location>
</feature>
<feature type="transmembrane region" description="Helical" evidence="1">
    <location>
        <begin position="389"/>
        <end position="409"/>
    </location>
</feature>
<evidence type="ECO:0000313" key="2">
    <source>
        <dbReference type="EnsemblMetazoa" id="PPA41628.1"/>
    </source>
</evidence>
<dbReference type="SUPFAM" id="SSF81382">
    <property type="entry name" value="Skp1 dimerisation domain-like"/>
    <property type="match status" value="1"/>
</dbReference>
<feature type="transmembrane region" description="Helical" evidence="1">
    <location>
        <begin position="518"/>
        <end position="536"/>
    </location>
</feature>
<keyword evidence="1" id="KW-0812">Transmembrane</keyword>
<feature type="transmembrane region" description="Helical" evidence="1">
    <location>
        <begin position="421"/>
        <end position="446"/>
    </location>
</feature>
<dbReference type="InterPro" id="IPR019422">
    <property type="entry name" value="7TM_GPCR_serpentine_rcpt_Srh"/>
</dbReference>
<keyword evidence="1" id="KW-1133">Transmembrane helix</keyword>
<accession>A0A8R1UY10</accession>
<feature type="transmembrane region" description="Helical" evidence="1">
    <location>
        <begin position="747"/>
        <end position="770"/>
    </location>
</feature>
<reference evidence="3" key="1">
    <citation type="journal article" date="2008" name="Nat. Genet.">
        <title>The Pristionchus pacificus genome provides a unique perspective on nematode lifestyle and parasitism.</title>
        <authorList>
            <person name="Dieterich C."/>
            <person name="Clifton S.W."/>
            <person name="Schuster L.N."/>
            <person name="Chinwalla A."/>
            <person name="Delehaunty K."/>
            <person name="Dinkelacker I."/>
            <person name="Fulton L."/>
            <person name="Fulton R."/>
            <person name="Godfrey J."/>
            <person name="Minx P."/>
            <person name="Mitreva M."/>
            <person name="Roeseler W."/>
            <person name="Tian H."/>
            <person name="Witte H."/>
            <person name="Yang S.P."/>
            <person name="Wilson R.K."/>
            <person name="Sommer R.J."/>
        </authorList>
    </citation>
    <scope>NUCLEOTIDE SEQUENCE [LARGE SCALE GENOMIC DNA]</scope>
    <source>
        <strain evidence="3">PS312</strain>
    </source>
</reference>